<reference evidence="1 2" key="1">
    <citation type="journal article" date="2023" name="Microbiol. Spectr.">
        <title>Symbiosis of Carpenter Bees with Uncharacterized Lactic Acid Bacteria Showing NAD Auxotrophy.</title>
        <authorList>
            <person name="Kawasaki S."/>
            <person name="Ozawa K."/>
            <person name="Mori T."/>
            <person name="Yamamoto A."/>
            <person name="Ito M."/>
            <person name="Ohkuma M."/>
            <person name="Sakamoto M."/>
            <person name="Matsutani M."/>
        </authorList>
    </citation>
    <scope>NUCLEOTIDE SEQUENCE [LARGE SCALE GENOMIC DNA]</scope>
    <source>
        <strain evidence="1 2">XA3</strain>
    </source>
</reference>
<proteinExistence type="predicted"/>
<dbReference type="KEGG" id="xap:XA3_04730"/>
<dbReference type="AlphaFoldDB" id="A0AAU9DM86"/>
<evidence type="ECO:0000313" key="1">
    <source>
        <dbReference type="EMBL" id="BDR58032.1"/>
    </source>
</evidence>
<name>A0AAU9DM86_9LACO</name>
<protein>
    <submittedName>
        <fullName evidence="1">Uncharacterized protein</fullName>
    </submittedName>
</protein>
<evidence type="ECO:0000313" key="2">
    <source>
        <dbReference type="Proteomes" id="UP001321861"/>
    </source>
</evidence>
<sequence>MNKFLKDILIFLGGLLAILALFLSLVHNSVTDRINPLIKEETSYAQVPLKTQDY</sequence>
<gene>
    <name evidence="1" type="ORF">XA3_04730</name>
</gene>
<keyword evidence="2" id="KW-1185">Reference proteome</keyword>
<dbReference type="EMBL" id="AP026802">
    <property type="protein sequence ID" value="BDR58032.1"/>
    <property type="molecule type" value="Genomic_DNA"/>
</dbReference>
<dbReference type="Proteomes" id="UP001321861">
    <property type="component" value="Chromosome"/>
</dbReference>
<organism evidence="1 2">
    <name type="scientific">Xylocopilactobacillus apicola</name>
    <dbReference type="NCBI Taxonomy" id="2932184"/>
    <lineage>
        <taxon>Bacteria</taxon>
        <taxon>Bacillati</taxon>
        <taxon>Bacillota</taxon>
        <taxon>Bacilli</taxon>
        <taxon>Lactobacillales</taxon>
        <taxon>Lactobacillaceae</taxon>
        <taxon>Xylocopilactobacillus</taxon>
    </lineage>
</organism>
<accession>A0AAU9DM86</accession>
<dbReference type="RefSeq" id="WP_317635953.1">
    <property type="nucleotide sequence ID" value="NZ_AP026802.1"/>
</dbReference>